<feature type="repeat" description="Pumilio" evidence="2">
    <location>
        <begin position="269"/>
        <end position="304"/>
    </location>
</feature>
<dbReference type="Proteomes" id="UP001360560">
    <property type="component" value="Unassembled WGS sequence"/>
</dbReference>
<protein>
    <recommendedName>
        <fullName evidence="3">PUM-HD domain-containing protein</fullName>
    </recommendedName>
</protein>
<dbReference type="InterPro" id="IPR001313">
    <property type="entry name" value="Pumilio_RNA-bd_rpt"/>
</dbReference>
<name>A0AAV5QNC8_9ASCO</name>
<sequence>MFETSDRFFNTPINTILGKEIPSKKEIIMNDSTCPKKSNSWIRFLDSVLGEESSPIMLSKSNPNNCTAREFPSDSGGFNRIHDHLFNYTQNLPAWSSNIPMNHVLEYATPNGFLSSSPGCSIYCGQHHLNYMLQTGNLAARGQPYQAFSPEIPILAEKNESYLNEVSLTRRFIPECSSAVSRNKKRPGALQYSESYFNIQSPPMSTQSMEFHNQSQQLNYRTLLDKDIDYDWNLIIARITDNNEQQASIFLQQKLKQSNPEIRKKIYEAIFKKSFLLSINKFGNFLVQRALEYGTVEQNSEITSKIIGNVIQLSTDPYGCHVIQKALDYTNEFIKDKIVEEISLDIGNTFSHRHACHVWQKIIEISWDRNSSNMIDVVLLFNKEFKGKWGEVCTTPSGSLVVQSILETFGDSQKKSECVDEIIQNLNAICCNQWGNWVIKHLLEFCDEGHKATVINKIIGNAINFSFDQYGATVIETMFKVSDESVIQRYLDAVCIKVEGKARVALVDISSNIYGSFIIQFILKKGLPGHKQEIIQYLKRHMVFLRSSKWGSQCVWLINQTENS</sequence>
<feature type="repeat" description="Pumilio" evidence="2">
    <location>
        <begin position="457"/>
        <end position="492"/>
    </location>
</feature>
<feature type="repeat" description="Pumilio" evidence="2">
    <location>
        <begin position="305"/>
        <end position="340"/>
    </location>
</feature>
<dbReference type="SMART" id="SM00025">
    <property type="entry name" value="Pumilio"/>
    <property type="match status" value="7"/>
</dbReference>
<evidence type="ECO:0000313" key="4">
    <source>
        <dbReference type="EMBL" id="GMM36312.1"/>
    </source>
</evidence>
<gene>
    <name evidence="4" type="ORF">DASC09_036370</name>
</gene>
<feature type="repeat" description="Pumilio" evidence="2">
    <location>
        <begin position="421"/>
        <end position="456"/>
    </location>
</feature>
<dbReference type="SUPFAM" id="SSF48371">
    <property type="entry name" value="ARM repeat"/>
    <property type="match status" value="1"/>
</dbReference>
<comment type="caution">
    <text evidence="4">The sequence shown here is derived from an EMBL/GenBank/DDBJ whole genome shotgun (WGS) entry which is preliminary data.</text>
</comment>
<dbReference type="EMBL" id="BTFZ01000011">
    <property type="protein sequence ID" value="GMM36312.1"/>
    <property type="molecule type" value="Genomic_DNA"/>
</dbReference>
<dbReference type="Pfam" id="PF00806">
    <property type="entry name" value="PUF"/>
    <property type="match status" value="8"/>
</dbReference>
<feature type="repeat" description="Pumilio" evidence="2">
    <location>
        <begin position="501"/>
        <end position="536"/>
    </location>
</feature>
<dbReference type="GO" id="GO:0005737">
    <property type="term" value="C:cytoplasm"/>
    <property type="evidence" value="ECO:0007669"/>
    <property type="project" value="TreeGrafter"/>
</dbReference>
<dbReference type="InterPro" id="IPR011989">
    <property type="entry name" value="ARM-like"/>
</dbReference>
<dbReference type="PANTHER" id="PTHR12537:SF48">
    <property type="entry name" value="MEIOTIC COILED-COIL PROTEIN 2"/>
    <property type="match status" value="1"/>
</dbReference>
<feature type="domain" description="PUM-HD" evidence="3">
    <location>
        <begin position="206"/>
        <end position="562"/>
    </location>
</feature>
<keyword evidence="5" id="KW-1185">Reference proteome</keyword>
<evidence type="ECO:0000313" key="5">
    <source>
        <dbReference type="Proteomes" id="UP001360560"/>
    </source>
</evidence>
<keyword evidence="1" id="KW-0677">Repeat</keyword>
<evidence type="ECO:0000256" key="2">
    <source>
        <dbReference type="PROSITE-ProRule" id="PRU00317"/>
    </source>
</evidence>
<dbReference type="GO" id="GO:0010608">
    <property type="term" value="P:post-transcriptional regulation of gene expression"/>
    <property type="evidence" value="ECO:0007669"/>
    <property type="project" value="TreeGrafter"/>
</dbReference>
<dbReference type="PANTHER" id="PTHR12537">
    <property type="entry name" value="RNA BINDING PROTEIN PUMILIO-RELATED"/>
    <property type="match status" value="1"/>
</dbReference>
<evidence type="ECO:0000259" key="3">
    <source>
        <dbReference type="PROSITE" id="PS50303"/>
    </source>
</evidence>
<accession>A0AAV5QNC8</accession>
<proteinExistence type="predicted"/>
<reference evidence="4 5" key="1">
    <citation type="journal article" date="2023" name="Elife">
        <title>Identification of key yeast species and microbe-microbe interactions impacting larval growth of Drosophila in the wild.</title>
        <authorList>
            <person name="Mure A."/>
            <person name="Sugiura Y."/>
            <person name="Maeda R."/>
            <person name="Honda K."/>
            <person name="Sakurai N."/>
            <person name="Takahashi Y."/>
            <person name="Watada M."/>
            <person name="Katoh T."/>
            <person name="Gotoh A."/>
            <person name="Gotoh Y."/>
            <person name="Taniguchi I."/>
            <person name="Nakamura K."/>
            <person name="Hayashi T."/>
            <person name="Katayama T."/>
            <person name="Uemura T."/>
            <person name="Hattori Y."/>
        </authorList>
    </citation>
    <scope>NUCLEOTIDE SEQUENCE [LARGE SCALE GENOMIC DNA]</scope>
    <source>
        <strain evidence="4 5">SC-9</strain>
    </source>
</reference>
<dbReference type="PROSITE" id="PS50303">
    <property type="entry name" value="PUM_HD"/>
    <property type="match status" value="1"/>
</dbReference>
<organism evidence="4 5">
    <name type="scientific">Saccharomycopsis crataegensis</name>
    <dbReference type="NCBI Taxonomy" id="43959"/>
    <lineage>
        <taxon>Eukaryota</taxon>
        <taxon>Fungi</taxon>
        <taxon>Dikarya</taxon>
        <taxon>Ascomycota</taxon>
        <taxon>Saccharomycotina</taxon>
        <taxon>Saccharomycetes</taxon>
        <taxon>Saccharomycopsidaceae</taxon>
        <taxon>Saccharomycopsis</taxon>
    </lineage>
</organism>
<dbReference type="InterPro" id="IPR033133">
    <property type="entry name" value="PUM-HD"/>
</dbReference>
<dbReference type="GeneID" id="90074287"/>
<dbReference type="GO" id="GO:0003729">
    <property type="term" value="F:mRNA binding"/>
    <property type="evidence" value="ECO:0007669"/>
    <property type="project" value="UniProtKB-ARBA"/>
</dbReference>
<dbReference type="AlphaFoldDB" id="A0AAV5QNC8"/>
<dbReference type="InterPro" id="IPR016024">
    <property type="entry name" value="ARM-type_fold"/>
</dbReference>
<dbReference type="Gene3D" id="1.25.10.10">
    <property type="entry name" value="Leucine-rich Repeat Variant"/>
    <property type="match status" value="1"/>
</dbReference>
<dbReference type="RefSeq" id="XP_064853308.1">
    <property type="nucleotide sequence ID" value="XM_064997236.1"/>
</dbReference>
<evidence type="ECO:0000256" key="1">
    <source>
        <dbReference type="ARBA" id="ARBA00022737"/>
    </source>
</evidence>
<dbReference type="GO" id="GO:0010629">
    <property type="term" value="P:negative regulation of gene expression"/>
    <property type="evidence" value="ECO:0007669"/>
    <property type="project" value="UniProtKB-ARBA"/>
</dbReference>
<dbReference type="PROSITE" id="PS50302">
    <property type="entry name" value="PUM"/>
    <property type="match status" value="5"/>
</dbReference>